<dbReference type="Proteomes" id="UP000256964">
    <property type="component" value="Unassembled WGS sequence"/>
</dbReference>
<reference evidence="1 2" key="1">
    <citation type="journal article" date="2018" name="Biotechnol. Biofuels">
        <title>Integrative visual omics of the white-rot fungus Polyporus brumalis exposes the biotechnological potential of its oxidative enzymes for delignifying raw plant biomass.</title>
        <authorList>
            <person name="Miyauchi S."/>
            <person name="Rancon A."/>
            <person name="Drula E."/>
            <person name="Hage H."/>
            <person name="Chaduli D."/>
            <person name="Favel A."/>
            <person name="Grisel S."/>
            <person name="Henrissat B."/>
            <person name="Herpoel-Gimbert I."/>
            <person name="Ruiz-Duenas F.J."/>
            <person name="Chevret D."/>
            <person name="Hainaut M."/>
            <person name="Lin J."/>
            <person name="Wang M."/>
            <person name="Pangilinan J."/>
            <person name="Lipzen A."/>
            <person name="Lesage-Meessen L."/>
            <person name="Navarro D."/>
            <person name="Riley R."/>
            <person name="Grigoriev I.V."/>
            <person name="Zhou S."/>
            <person name="Raouche S."/>
            <person name="Rosso M.N."/>
        </authorList>
    </citation>
    <scope>NUCLEOTIDE SEQUENCE [LARGE SCALE GENOMIC DNA]</scope>
    <source>
        <strain evidence="1 2">BRFM 1820</strain>
    </source>
</reference>
<organism evidence="1 2">
    <name type="scientific">Lentinus brumalis</name>
    <dbReference type="NCBI Taxonomy" id="2498619"/>
    <lineage>
        <taxon>Eukaryota</taxon>
        <taxon>Fungi</taxon>
        <taxon>Dikarya</taxon>
        <taxon>Basidiomycota</taxon>
        <taxon>Agaricomycotina</taxon>
        <taxon>Agaricomycetes</taxon>
        <taxon>Polyporales</taxon>
        <taxon>Polyporaceae</taxon>
        <taxon>Lentinus</taxon>
    </lineage>
</organism>
<gene>
    <name evidence="1" type="ORF">OH76DRAFT_681536</name>
</gene>
<proteinExistence type="predicted"/>
<evidence type="ECO:0000313" key="1">
    <source>
        <dbReference type="EMBL" id="RDX48196.1"/>
    </source>
</evidence>
<accession>A0A371D6M6</accession>
<sequence length="213" mass="23743">MCLSGMASAWCRRRHPVTMRSISGIQAVDVGRLRSTRTSALPQGRGVGMSSSSGLVPECRLCRGVRYPLHSLRSSHRIEPTASLLSDHWSRVIAVLAVLRRPVTLRSISGIQAVDVGWVRSMCTHLPSRKVGESGCRRRRGSPRRCDLCLLGLGPPQRRLRRGVRCSNHLLRLPVSRTASYHVVGQLSNRALRYQRSRTLLELDTLYDSLPTS</sequence>
<keyword evidence="2" id="KW-1185">Reference proteome</keyword>
<name>A0A371D6M6_9APHY</name>
<evidence type="ECO:0000313" key="2">
    <source>
        <dbReference type="Proteomes" id="UP000256964"/>
    </source>
</evidence>
<dbReference type="AlphaFoldDB" id="A0A371D6M6"/>
<protein>
    <submittedName>
        <fullName evidence="1">Uncharacterized protein</fullName>
    </submittedName>
</protein>
<dbReference type="EMBL" id="KZ857413">
    <property type="protein sequence ID" value="RDX48196.1"/>
    <property type="molecule type" value="Genomic_DNA"/>
</dbReference>